<organism evidence="2 3">
    <name type="scientific">Streptomyces capitiformicae</name>
    <dbReference type="NCBI Taxonomy" id="2014920"/>
    <lineage>
        <taxon>Bacteria</taxon>
        <taxon>Bacillati</taxon>
        <taxon>Actinomycetota</taxon>
        <taxon>Actinomycetes</taxon>
        <taxon>Kitasatosporales</taxon>
        <taxon>Streptomycetaceae</taxon>
        <taxon>Streptomyces</taxon>
    </lineage>
</organism>
<comment type="caution">
    <text evidence="2">The sequence shown here is derived from an EMBL/GenBank/DDBJ whole genome shotgun (WGS) entry which is preliminary data.</text>
</comment>
<dbReference type="SUPFAM" id="SSF53474">
    <property type="entry name" value="alpha/beta-Hydrolases"/>
    <property type="match status" value="1"/>
</dbReference>
<keyword evidence="3" id="KW-1185">Reference proteome</keyword>
<evidence type="ECO:0000313" key="3">
    <source>
        <dbReference type="Proteomes" id="UP000603227"/>
    </source>
</evidence>
<reference evidence="2" key="2">
    <citation type="submission" date="2020-09" db="EMBL/GenBank/DDBJ databases">
        <authorList>
            <person name="Sun Q."/>
            <person name="Zhou Y."/>
        </authorList>
    </citation>
    <scope>NUCLEOTIDE SEQUENCE</scope>
    <source>
        <strain evidence="2">CGMCC 4.7403</strain>
    </source>
</reference>
<dbReference type="AlphaFoldDB" id="A0A918YYM9"/>
<evidence type="ECO:0000313" key="2">
    <source>
        <dbReference type="EMBL" id="GHE30179.1"/>
    </source>
</evidence>
<dbReference type="PANTHER" id="PTHR43689">
    <property type="entry name" value="HYDROLASE"/>
    <property type="match status" value="1"/>
</dbReference>
<dbReference type="Proteomes" id="UP000603227">
    <property type="component" value="Unassembled WGS sequence"/>
</dbReference>
<protein>
    <recommendedName>
        <fullName evidence="1">AB hydrolase-1 domain-containing protein</fullName>
    </recommendedName>
</protein>
<dbReference type="RefSeq" id="WP_189784368.1">
    <property type="nucleotide sequence ID" value="NZ_BNAT01000016.1"/>
</dbReference>
<reference evidence="2" key="1">
    <citation type="journal article" date="2014" name="Int. J. Syst. Evol. Microbiol.">
        <title>Complete genome sequence of Corynebacterium casei LMG S-19264T (=DSM 44701T), isolated from a smear-ripened cheese.</title>
        <authorList>
            <consortium name="US DOE Joint Genome Institute (JGI-PGF)"/>
            <person name="Walter F."/>
            <person name="Albersmeier A."/>
            <person name="Kalinowski J."/>
            <person name="Ruckert C."/>
        </authorList>
    </citation>
    <scope>NUCLEOTIDE SEQUENCE</scope>
    <source>
        <strain evidence="2">CGMCC 4.7403</strain>
    </source>
</reference>
<feature type="domain" description="AB hydrolase-1" evidence="1">
    <location>
        <begin position="71"/>
        <end position="309"/>
    </location>
</feature>
<proteinExistence type="predicted"/>
<sequence>MRATWNALSGWSRRWGTAETVENLVIGGTLTAVTAAIAIREVRGPNSRVPGRMAGGGGVHVITRPGGGPTVLFENGLGYPATIWSWVQRGLPAQTASIAYDRPGIGWSPAQRRSTALAYPESLRATARSVAAYGPFILVGHSVGGLLTRIFARHFPELVGGMVFVDSAHPAQYVRSPGQAAALERLRNDLDQMIVRGRLGMPPSWNSTMPLYQLPPDVGQITSKVTFQPRNLRAARRELDLGEREWSAHADELTALERPVAVISAQQSLAKDPVMDELHQELADLSPVNRRVVVPGADHLTVLTHQPFAAHVTDAITWIINELSPAMAKPAAQQGG</sequence>
<dbReference type="InterPro" id="IPR029058">
    <property type="entry name" value="AB_hydrolase_fold"/>
</dbReference>
<dbReference type="PANTHER" id="PTHR43689:SF8">
    <property type="entry name" value="ALPHA_BETA-HYDROLASES SUPERFAMILY PROTEIN"/>
    <property type="match status" value="1"/>
</dbReference>
<dbReference type="EMBL" id="BNAT01000016">
    <property type="protein sequence ID" value="GHE30179.1"/>
    <property type="molecule type" value="Genomic_DNA"/>
</dbReference>
<name>A0A918YYM9_9ACTN</name>
<dbReference type="Pfam" id="PF12697">
    <property type="entry name" value="Abhydrolase_6"/>
    <property type="match status" value="1"/>
</dbReference>
<gene>
    <name evidence="2" type="ORF">GCM10017771_46270</name>
</gene>
<dbReference type="InterPro" id="IPR000073">
    <property type="entry name" value="AB_hydrolase_1"/>
</dbReference>
<dbReference type="Gene3D" id="3.40.50.1820">
    <property type="entry name" value="alpha/beta hydrolase"/>
    <property type="match status" value="1"/>
</dbReference>
<accession>A0A918YYM9</accession>
<evidence type="ECO:0000259" key="1">
    <source>
        <dbReference type="Pfam" id="PF12697"/>
    </source>
</evidence>
<dbReference type="GO" id="GO:0003824">
    <property type="term" value="F:catalytic activity"/>
    <property type="evidence" value="ECO:0007669"/>
    <property type="project" value="UniProtKB-ARBA"/>
</dbReference>